<sequence>MDRRKESKGKGQAGGEFFSMIQPPTGDAYPGFQKTFICATLASTLVGTFTASMGLWERVHDRREAHKQKKRDTKQDDDIKQLREQFEEAQKKADKRQEEIDRLNNGGGRRGGYRDDYRDDVGQNFERNGMMIQRMYDDMYGRHGNRFARGDAITENQLQAQIIALQQTVITVLQDALYNDRQLTRADMAKLVAASNSAREGSLKALQDQQARLSSGSSNRSPSPQRSIAVPPKRSSQSLVDVPDTLYCRYSLDLQYIPNKPLAASMAPGGSCECPACGLRLDVTGEDFWMIGKRTPITVVEKGYETNIMETREFRLGQRFAVKCHTPDGEYACVICSRNRDVDAICRNVESLVKHVGTYHEVDELEREIDLRETAVVDTRRLSLPAPSREDSPLVRERDLVEMRGYR</sequence>
<name>A0ACC2IPH5_9PLEO</name>
<protein>
    <submittedName>
        <fullName evidence="1">Uncharacterized protein</fullName>
    </submittedName>
</protein>
<keyword evidence="2" id="KW-1185">Reference proteome</keyword>
<reference evidence="1" key="1">
    <citation type="submission" date="2022-11" db="EMBL/GenBank/DDBJ databases">
        <title>Genome Sequence of Boeremia exigua.</title>
        <authorList>
            <person name="Buettner E."/>
        </authorList>
    </citation>
    <scope>NUCLEOTIDE SEQUENCE</scope>
    <source>
        <strain evidence="1">CU02</strain>
    </source>
</reference>
<accession>A0ACC2IPH5</accession>
<comment type="caution">
    <text evidence="1">The sequence shown here is derived from an EMBL/GenBank/DDBJ whole genome shotgun (WGS) entry which is preliminary data.</text>
</comment>
<organism evidence="1 2">
    <name type="scientific">Boeremia exigua</name>
    <dbReference type="NCBI Taxonomy" id="749465"/>
    <lineage>
        <taxon>Eukaryota</taxon>
        <taxon>Fungi</taxon>
        <taxon>Dikarya</taxon>
        <taxon>Ascomycota</taxon>
        <taxon>Pezizomycotina</taxon>
        <taxon>Dothideomycetes</taxon>
        <taxon>Pleosporomycetidae</taxon>
        <taxon>Pleosporales</taxon>
        <taxon>Pleosporineae</taxon>
        <taxon>Didymellaceae</taxon>
        <taxon>Boeremia</taxon>
    </lineage>
</organism>
<dbReference type="EMBL" id="JAPHNI010000069">
    <property type="protein sequence ID" value="KAJ8117040.1"/>
    <property type="molecule type" value="Genomic_DNA"/>
</dbReference>
<evidence type="ECO:0000313" key="1">
    <source>
        <dbReference type="EMBL" id="KAJ8117040.1"/>
    </source>
</evidence>
<evidence type="ECO:0000313" key="2">
    <source>
        <dbReference type="Proteomes" id="UP001153331"/>
    </source>
</evidence>
<gene>
    <name evidence="1" type="ORF">OPT61_g1683</name>
</gene>
<dbReference type="Proteomes" id="UP001153331">
    <property type="component" value="Unassembled WGS sequence"/>
</dbReference>
<proteinExistence type="predicted"/>